<reference evidence="1" key="1">
    <citation type="submission" date="2022-07" db="EMBL/GenBank/DDBJ databases">
        <title>Fungi with potential for degradation of polypropylene.</title>
        <authorList>
            <person name="Gostincar C."/>
        </authorList>
    </citation>
    <scope>NUCLEOTIDE SEQUENCE</scope>
    <source>
        <strain evidence="1">EXF-13308</strain>
    </source>
</reference>
<dbReference type="InterPro" id="IPR027417">
    <property type="entry name" value="P-loop_NTPase"/>
</dbReference>
<accession>A0AA38VIT7</accession>
<dbReference type="AlphaFoldDB" id="A0AA38VIT7"/>
<dbReference type="EMBL" id="JANBVO010000042">
    <property type="protein sequence ID" value="KAJ9134635.1"/>
    <property type="molecule type" value="Genomic_DNA"/>
</dbReference>
<proteinExistence type="predicted"/>
<dbReference type="Pfam" id="PF17784">
    <property type="entry name" value="Sulfotransfer_4"/>
    <property type="match status" value="1"/>
</dbReference>
<dbReference type="PANTHER" id="PTHR36978:SF4">
    <property type="entry name" value="P-LOOP CONTAINING NUCLEOSIDE TRIPHOSPHATE HYDROLASE PROTEIN"/>
    <property type="match status" value="1"/>
</dbReference>
<name>A0AA38VIT7_9PEZI</name>
<gene>
    <name evidence="1" type="ORF">NKR23_g10063</name>
</gene>
<protein>
    <recommendedName>
        <fullName evidence="3">P-loop containing nucleoside triphosphate hydrolase protein</fullName>
    </recommendedName>
</protein>
<dbReference type="InterPro" id="IPR040632">
    <property type="entry name" value="Sulfotransfer_4"/>
</dbReference>
<keyword evidence="2" id="KW-1185">Reference proteome</keyword>
<sequence length="223" mass="25549">MRVLVLGLPRTGTQSIADALGQMGISPVYHMRDVVRNKHQDLWIQAIEDKFERGGKSWTREDFDRILVGFEGVSDYPATIFPAELIDAYPEARIILSTRSEDAWFVSIMSTLWHLHCNRPSDDSSPMAALARKYNCHCWDNDFPANGRILFRKHNELVRQSSKGRKFLEYEVKDGWGPLCEFLGIDIPGTPFPRSDDWVEYKRMVGREKELASLNTSLIALSD</sequence>
<organism evidence="1 2">
    <name type="scientific">Pleurostoma richardsiae</name>
    <dbReference type="NCBI Taxonomy" id="41990"/>
    <lineage>
        <taxon>Eukaryota</taxon>
        <taxon>Fungi</taxon>
        <taxon>Dikarya</taxon>
        <taxon>Ascomycota</taxon>
        <taxon>Pezizomycotina</taxon>
        <taxon>Sordariomycetes</taxon>
        <taxon>Sordariomycetidae</taxon>
        <taxon>Calosphaeriales</taxon>
        <taxon>Pleurostomataceae</taxon>
        <taxon>Pleurostoma</taxon>
    </lineage>
</organism>
<evidence type="ECO:0008006" key="3">
    <source>
        <dbReference type="Google" id="ProtNLM"/>
    </source>
</evidence>
<dbReference type="Proteomes" id="UP001174694">
    <property type="component" value="Unassembled WGS sequence"/>
</dbReference>
<dbReference type="SUPFAM" id="SSF52540">
    <property type="entry name" value="P-loop containing nucleoside triphosphate hydrolases"/>
    <property type="match status" value="1"/>
</dbReference>
<dbReference type="PANTHER" id="PTHR36978">
    <property type="entry name" value="P-LOOP CONTAINING NUCLEOTIDE TRIPHOSPHATE HYDROLASE"/>
    <property type="match status" value="1"/>
</dbReference>
<evidence type="ECO:0000313" key="1">
    <source>
        <dbReference type="EMBL" id="KAJ9134635.1"/>
    </source>
</evidence>
<comment type="caution">
    <text evidence="1">The sequence shown here is derived from an EMBL/GenBank/DDBJ whole genome shotgun (WGS) entry which is preliminary data.</text>
</comment>
<evidence type="ECO:0000313" key="2">
    <source>
        <dbReference type="Proteomes" id="UP001174694"/>
    </source>
</evidence>
<dbReference type="Gene3D" id="3.40.50.300">
    <property type="entry name" value="P-loop containing nucleotide triphosphate hydrolases"/>
    <property type="match status" value="1"/>
</dbReference>